<dbReference type="EMBL" id="BDQK01000013">
    <property type="protein sequence ID" value="GBF81421.1"/>
    <property type="molecule type" value="Genomic_DNA"/>
</dbReference>
<dbReference type="AlphaFoldDB" id="A0A401IJY6"/>
<dbReference type="InterPro" id="IPR000871">
    <property type="entry name" value="Beta-lactam_class-A"/>
</dbReference>
<reference evidence="5" key="1">
    <citation type="submission" date="2017-05" db="EMBL/GenBank/DDBJ databases">
        <title>Physiological properties and genetic analysis related to exopolysaccharide production of fresh-water unicellular cyanobacterium Aphanothece sacrum, Suizenji Nori, that has been cultured as a food source in Japan.</title>
        <authorList>
            <person name="Kanesaki Y."/>
            <person name="Yoshikawa S."/>
            <person name="Ohki K."/>
        </authorList>
    </citation>
    <scope>NUCLEOTIDE SEQUENCE [LARGE SCALE GENOMIC DNA]</scope>
    <source>
        <strain evidence="5">FPU1</strain>
    </source>
</reference>
<name>A0A401IJY6_APHSA</name>
<dbReference type="GO" id="GO:0030655">
    <property type="term" value="P:beta-lactam antibiotic catabolic process"/>
    <property type="evidence" value="ECO:0007669"/>
    <property type="project" value="InterPro"/>
</dbReference>
<feature type="domain" description="Beta-lactamase class A catalytic" evidence="3">
    <location>
        <begin position="173"/>
        <end position="380"/>
    </location>
</feature>
<evidence type="ECO:0000259" key="3">
    <source>
        <dbReference type="Pfam" id="PF13354"/>
    </source>
</evidence>
<evidence type="ECO:0000256" key="1">
    <source>
        <dbReference type="SAM" id="MobiDB-lite"/>
    </source>
</evidence>
<dbReference type="RefSeq" id="WP_124975128.1">
    <property type="nucleotide sequence ID" value="NZ_BDQK01000013.1"/>
</dbReference>
<feature type="compositionally biased region" description="Polar residues" evidence="1">
    <location>
        <begin position="442"/>
        <end position="451"/>
    </location>
</feature>
<evidence type="ECO:0000313" key="4">
    <source>
        <dbReference type="EMBL" id="GBF81421.1"/>
    </source>
</evidence>
<organism evidence="4 5">
    <name type="scientific">Aphanothece sacrum FPU1</name>
    <dbReference type="NCBI Taxonomy" id="1920663"/>
    <lineage>
        <taxon>Bacteria</taxon>
        <taxon>Bacillati</taxon>
        <taxon>Cyanobacteriota</taxon>
        <taxon>Cyanophyceae</taxon>
        <taxon>Oscillatoriophycideae</taxon>
        <taxon>Chroococcales</taxon>
        <taxon>Aphanothecaceae</taxon>
        <taxon>Aphanothece</taxon>
    </lineage>
</organism>
<sequence length="451" mass="49695">MSRRIVNPSSSNKNTTNSPSRRSVKARSSQSRQRINMVSGKANSDRDNTIKESSTLTVSAKRVDTPSRQRNKPRPPNIIASALLYVLRFAIMGVGIGAIAGTAFTVFDPTGFLATYLKFPSSTATPQKPAPIEVEIPQETPSNEIILNQELTNLKTKLQAIAAKYPKVKPQAWFLDLDNGAYINLGGSTPIPAASTIKIPVLVAFFEEVDKGNIHLDQMLIMDKEVITTGSGDMQYMQVGKKFTALEVATKMIIISDNTATDMLIRQIGGKEVLNQRFKEWGLTHTVINNRLPDLEGTNTTSSEDLGKLLAKVERGDFLSPRSRDRLLAIMEKTKTRTLLPQGIEKEANIAHKTGDIGTILGDAGIIDIPTGKRYIGVAFAQRAYNDPAARSLIQEFSRTVYQHFKYYQTRPTPKVIENKPKPPAQPTNSNIPENKPKPQGQADNSNHSNN</sequence>
<dbReference type="InterPro" id="IPR045155">
    <property type="entry name" value="Beta-lactam_cat"/>
</dbReference>
<dbReference type="PANTHER" id="PTHR35333">
    <property type="entry name" value="BETA-LACTAMASE"/>
    <property type="match status" value="1"/>
</dbReference>
<dbReference type="PANTHER" id="PTHR35333:SF4">
    <property type="entry name" value="SLR0121 PROTEIN"/>
    <property type="match status" value="1"/>
</dbReference>
<dbReference type="InterPro" id="IPR012338">
    <property type="entry name" value="Beta-lactam/transpept-like"/>
</dbReference>
<gene>
    <name evidence="4" type="ORF">AsFPU1_2834</name>
</gene>
<keyword evidence="5" id="KW-1185">Reference proteome</keyword>
<feature type="compositionally biased region" description="Polar residues" evidence="1">
    <location>
        <begin position="26"/>
        <end position="36"/>
    </location>
</feature>
<dbReference type="Proteomes" id="UP000287247">
    <property type="component" value="Unassembled WGS sequence"/>
</dbReference>
<feature type="compositionally biased region" description="Low complexity" evidence="1">
    <location>
        <begin position="7"/>
        <end position="21"/>
    </location>
</feature>
<dbReference type="GO" id="GO:0046677">
    <property type="term" value="P:response to antibiotic"/>
    <property type="evidence" value="ECO:0007669"/>
    <property type="project" value="InterPro"/>
</dbReference>
<feature type="transmembrane region" description="Helical" evidence="2">
    <location>
        <begin position="78"/>
        <end position="107"/>
    </location>
</feature>
<dbReference type="OrthoDB" id="9775096at2"/>
<evidence type="ECO:0000256" key="2">
    <source>
        <dbReference type="SAM" id="Phobius"/>
    </source>
</evidence>
<comment type="caution">
    <text evidence="4">The sequence shown here is derived from an EMBL/GenBank/DDBJ whole genome shotgun (WGS) entry which is preliminary data.</text>
</comment>
<keyword evidence="2" id="KW-1133">Transmembrane helix</keyword>
<feature type="region of interest" description="Disordered" evidence="1">
    <location>
        <begin position="1"/>
        <end position="75"/>
    </location>
</feature>
<protein>
    <submittedName>
        <fullName evidence="4">Beta-lactamase</fullName>
    </submittedName>
</protein>
<evidence type="ECO:0000313" key="5">
    <source>
        <dbReference type="Proteomes" id="UP000287247"/>
    </source>
</evidence>
<dbReference type="Pfam" id="PF13354">
    <property type="entry name" value="Beta-lactamase2"/>
    <property type="match status" value="1"/>
</dbReference>
<accession>A0A401IJY6</accession>
<dbReference type="Gene3D" id="3.40.710.10">
    <property type="entry name" value="DD-peptidase/beta-lactamase superfamily"/>
    <property type="match status" value="1"/>
</dbReference>
<dbReference type="SUPFAM" id="SSF56601">
    <property type="entry name" value="beta-lactamase/transpeptidase-like"/>
    <property type="match status" value="1"/>
</dbReference>
<dbReference type="GO" id="GO:0008800">
    <property type="term" value="F:beta-lactamase activity"/>
    <property type="evidence" value="ECO:0007669"/>
    <property type="project" value="InterPro"/>
</dbReference>
<keyword evidence="2" id="KW-0812">Transmembrane</keyword>
<keyword evidence="2" id="KW-0472">Membrane</keyword>
<feature type="region of interest" description="Disordered" evidence="1">
    <location>
        <begin position="412"/>
        <end position="451"/>
    </location>
</feature>
<proteinExistence type="predicted"/>